<evidence type="ECO:0000259" key="3">
    <source>
        <dbReference type="PROSITE" id="PS51201"/>
    </source>
</evidence>
<dbReference type="GO" id="GO:0008324">
    <property type="term" value="F:monoatomic cation transmembrane transporter activity"/>
    <property type="evidence" value="ECO:0007669"/>
    <property type="project" value="InterPro"/>
</dbReference>
<protein>
    <submittedName>
        <fullName evidence="5">Potassium channel protein</fullName>
    </submittedName>
</protein>
<dbReference type="PANTHER" id="PTHR43833">
    <property type="entry name" value="POTASSIUM CHANNEL PROTEIN 2-RELATED-RELATED"/>
    <property type="match status" value="1"/>
</dbReference>
<dbReference type="GO" id="GO:0005886">
    <property type="term" value="C:plasma membrane"/>
    <property type="evidence" value="ECO:0007669"/>
    <property type="project" value="UniProtKB-SubCell"/>
</dbReference>
<dbReference type="InterPro" id="IPR050721">
    <property type="entry name" value="Trk_Ktr_HKT_K-transport"/>
</dbReference>
<dbReference type="InterPro" id="IPR003148">
    <property type="entry name" value="RCK_N"/>
</dbReference>
<dbReference type="SUPFAM" id="SSF81324">
    <property type="entry name" value="Voltage-gated potassium channels"/>
    <property type="match status" value="1"/>
</dbReference>
<evidence type="ECO:0000313" key="5">
    <source>
        <dbReference type="EMBL" id="VAX36619.1"/>
    </source>
</evidence>
<dbReference type="AlphaFoldDB" id="A0A3B1D385"/>
<dbReference type="InterPro" id="IPR036721">
    <property type="entry name" value="RCK_C_sf"/>
</dbReference>
<gene>
    <name evidence="5" type="ORF">MNBD_PLANCTO02-2048</name>
</gene>
<evidence type="ECO:0000256" key="1">
    <source>
        <dbReference type="ARBA" id="ARBA00004651"/>
    </source>
</evidence>
<name>A0A3B1D385_9ZZZZ</name>
<keyword evidence="2" id="KW-0812">Transmembrane</keyword>
<dbReference type="GO" id="GO:0006813">
    <property type="term" value="P:potassium ion transport"/>
    <property type="evidence" value="ECO:0007669"/>
    <property type="project" value="InterPro"/>
</dbReference>
<keyword evidence="2" id="KW-1133">Transmembrane helix</keyword>
<accession>A0A3B1D385</accession>
<dbReference type="InterPro" id="IPR006037">
    <property type="entry name" value="RCK_C"/>
</dbReference>
<dbReference type="EMBL" id="UOGL01000069">
    <property type="protein sequence ID" value="VAX36619.1"/>
    <property type="molecule type" value="Genomic_DNA"/>
</dbReference>
<evidence type="ECO:0000256" key="2">
    <source>
        <dbReference type="SAM" id="Phobius"/>
    </source>
</evidence>
<dbReference type="PROSITE" id="PS51202">
    <property type="entry name" value="RCK_C"/>
    <property type="match status" value="1"/>
</dbReference>
<dbReference type="Gene3D" id="3.40.50.720">
    <property type="entry name" value="NAD(P)-binding Rossmann-like Domain"/>
    <property type="match status" value="1"/>
</dbReference>
<feature type="domain" description="RCK C-terminal" evidence="4">
    <location>
        <begin position="238"/>
        <end position="325"/>
    </location>
</feature>
<keyword evidence="2" id="KW-0472">Membrane</keyword>
<proteinExistence type="predicted"/>
<dbReference type="PANTHER" id="PTHR43833:SF9">
    <property type="entry name" value="POTASSIUM CHANNEL PROTEIN YUGO-RELATED"/>
    <property type="match status" value="1"/>
</dbReference>
<dbReference type="Pfam" id="PF02254">
    <property type="entry name" value="TrkA_N"/>
    <property type="match status" value="1"/>
</dbReference>
<dbReference type="InterPro" id="IPR013099">
    <property type="entry name" value="K_chnl_dom"/>
</dbReference>
<organism evidence="5">
    <name type="scientific">hydrothermal vent metagenome</name>
    <dbReference type="NCBI Taxonomy" id="652676"/>
    <lineage>
        <taxon>unclassified sequences</taxon>
        <taxon>metagenomes</taxon>
        <taxon>ecological metagenomes</taxon>
    </lineage>
</organism>
<dbReference type="InterPro" id="IPR036291">
    <property type="entry name" value="NAD(P)-bd_dom_sf"/>
</dbReference>
<dbReference type="SUPFAM" id="SSF116726">
    <property type="entry name" value="TrkA C-terminal domain-like"/>
    <property type="match status" value="1"/>
</dbReference>
<dbReference type="PROSITE" id="PS51201">
    <property type="entry name" value="RCK_N"/>
    <property type="match status" value="1"/>
</dbReference>
<keyword evidence="5" id="KW-0406">Ion transport</keyword>
<reference evidence="5" key="1">
    <citation type="submission" date="2018-06" db="EMBL/GenBank/DDBJ databases">
        <authorList>
            <person name="Zhirakovskaya E."/>
        </authorList>
    </citation>
    <scope>NUCLEOTIDE SEQUENCE</scope>
</reference>
<feature type="transmembrane region" description="Helical" evidence="2">
    <location>
        <begin position="55"/>
        <end position="80"/>
    </location>
</feature>
<feature type="domain" description="RCK N-terminal" evidence="3">
    <location>
        <begin position="101"/>
        <end position="219"/>
    </location>
</feature>
<dbReference type="Pfam" id="PF07885">
    <property type="entry name" value="Ion_trans_2"/>
    <property type="match status" value="1"/>
</dbReference>
<comment type="subcellular location">
    <subcellularLocation>
        <location evidence="1">Cell membrane</location>
        <topology evidence="1">Multi-pass membrane protein</topology>
    </subcellularLocation>
</comment>
<evidence type="ECO:0000259" key="4">
    <source>
        <dbReference type="PROSITE" id="PS51202"/>
    </source>
</evidence>
<keyword evidence="5" id="KW-0407">Ion channel</keyword>
<dbReference type="Gene3D" id="1.10.287.70">
    <property type="match status" value="1"/>
</dbReference>
<sequence>MKRIISLLLLLAMIGMIGIRLITGDDWVECLFVAVITLTTVGYEEPAGLETAGKLFIIVYLICGLGVFTYSITQLGQWFASDEAHRLRMRQRMNKSIKNLSKHYIICGLGRMGQVIAEYLEEHRKPFVIIDNDEQRIENLCKGRDWLYIVGDVTNDQTLIEAGVERAKSLATVLPTDASNLFVVLSARMLSSDLQIVSRASDGRVIDKLKQAGATRVVSPYSTGATKMARFLITPNVEDFLELAGSRGEGLEVADVQIDEKSAYIGKTLMETDFKEKGLVVIGIQRANGERLFPPTGNTEIKFGDSLFTFGSTDAVDTTIAIEESE</sequence>
<dbReference type="Gene3D" id="3.30.70.1450">
    <property type="entry name" value="Regulator of K+ conductance, C-terminal domain"/>
    <property type="match status" value="1"/>
</dbReference>
<keyword evidence="5" id="KW-0813">Transport</keyword>
<dbReference type="Pfam" id="PF02080">
    <property type="entry name" value="TrkA_C"/>
    <property type="match status" value="1"/>
</dbReference>
<dbReference type="SUPFAM" id="SSF51735">
    <property type="entry name" value="NAD(P)-binding Rossmann-fold domains"/>
    <property type="match status" value="1"/>
</dbReference>